<dbReference type="AlphaFoldDB" id="A0A6L2JA12"/>
<dbReference type="PANTHER" id="PTHR33067">
    <property type="entry name" value="RNA-DIRECTED DNA POLYMERASE-RELATED"/>
    <property type="match status" value="1"/>
</dbReference>
<evidence type="ECO:0000313" key="3">
    <source>
        <dbReference type="EMBL" id="GEU33337.1"/>
    </source>
</evidence>
<feature type="domain" description="Retrotransposon gag" evidence="2">
    <location>
        <begin position="244"/>
        <end position="336"/>
    </location>
</feature>
<reference evidence="3" key="1">
    <citation type="journal article" date="2019" name="Sci. Rep.">
        <title>Draft genome of Tanacetum cinerariifolium, the natural source of mosquito coil.</title>
        <authorList>
            <person name="Yamashiro T."/>
            <person name="Shiraishi A."/>
            <person name="Satake H."/>
            <person name="Nakayama K."/>
        </authorList>
    </citation>
    <scope>NUCLEOTIDE SEQUENCE</scope>
</reference>
<dbReference type="SUPFAM" id="SSF50630">
    <property type="entry name" value="Acid proteases"/>
    <property type="match status" value="1"/>
</dbReference>
<dbReference type="Gene3D" id="2.40.70.10">
    <property type="entry name" value="Acid Proteases"/>
    <property type="match status" value="1"/>
</dbReference>
<keyword evidence="3" id="KW-0808">Transferase</keyword>
<organism evidence="3">
    <name type="scientific">Tanacetum cinerariifolium</name>
    <name type="common">Dalmatian daisy</name>
    <name type="synonym">Chrysanthemum cinerariifolium</name>
    <dbReference type="NCBI Taxonomy" id="118510"/>
    <lineage>
        <taxon>Eukaryota</taxon>
        <taxon>Viridiplantae</taxon>
        <taxon>Streptophyta</taxon>
        <taxon>Embryophyta</taxon>
        <taxon>Tracheophyta</taxon>
        <taxon>Spermatophyta</taxon>
        <taxon>Magnoliopsida</taxon>
        <taxon>eudicotyledons</taxon>
        <taxon>Gunneridae</taxon>
        <taxon>Pentapetalae</taxon>
        <taxon>asterids</taxon>
        <taxon>campanulids</taxon>
        <taxon>Asterales</taxon>
        <taxon>Asteraceae</taxon>
        <taxon>Asteroideae</taxon>
        <taxon>Anthemideae</taxon>
        <taxon>Anthemidinae</taxon>
        <taxon>Tanacetum</taxon>
    </lineage>
</organism>
<name>A0A6L2JA12_TANCI</name>
<comment type="caution">
    <text evidence="3">The sequence shown here is derived from an EMBL/GenBank/DDBJ whole genome shotgun (WGS) entry which is preliminary data.</text>
</comment>
<dbReference type="InterPro" id="IPR005162">
    <property type="entry name" value="Retrotrans_gag_dom"/>
</dbReference>
<dbReference type="PANTHER" id="PTHR33067:SF35">
    <property type="entry name" value="ASPARTIC PEPTIDASE DDI1-TYPE DOMAIN-CONTAINING PROTEIN"/>
    <property type="match status" value="1"/>
</dbReference>
<dbReference type="GO" id="GO:0003964">
    <property type="term" value="F:RNA-directed DNA polymerase activity"/>
    <property type="evidence" value="ECO:0007669"/>
    <property type="project" value="UniProtKB-KW"/>
</dbReference>
<gene>
    <name evidence="3" type="ORF">Tci_005315</name>
</gene>
<dbReference type="Pfam" id="PF03732">
    <property type="entry name" value="Retrotrans_gag"/>
    <property type="match status" value="1"/>
</dbReference>
<sequence>MASSTPQPTKSTTSQSPKWKSAGWEFGYLADPKHIDKVKCNICGKIVSGGVHRLKLHVAGIPGDVMACEKSTTQQKLKCRNALNENEYSDLGLMMKTSDKRSNRRRVPNIVEPKIRTIEEIVPMADRTMEELLQAPMEGRSNRRRVPNIVEPKIRTIEEIVPMADRTMEELLQAPMEGYGEAIVILEILAKNFDIKTNLLQLVQANKFHSFERDNPHTHISNFKRMTATLKYRDVPNDAIKLVLFSYSLEGAARIWYEKEPPNSILTWDDLVNKFVNQFFPPSKTTHLKNEISRFTQRFEETFGEAWDRFKEMLRACPHHGFSELTQIDTFYNGLTEQDQDSLNAAAGGNLLNKTTREALKIIENKSKVCYSRSKSNVSRVNTSPKESVSKTNDRIDKLADQISNLVEIVNKQVIAPASAKAVEKTCVACGVPNNQIQQGIPNKLSSYMKSNEIMIKSMQNQINVLRGDFNKEEENLRRNLNNYMRSILGSFFQNQPSTSGTLSSNTVPNPEHSNCPGSTAKVQPLVVPISILEPDVSRTQPKPTIPYQSRLNDQKLREKAKNQMEKFFQIFHDLNFDISFADALLLMPKFASTIKSLLANKDKLFELAKVTLNENCSGMLLKKLPEKLGDPGKFLIPCDFPGMDVCHALADLGASINLMPLSIWKKLSLLELTPTRMTLKLADRSITCPKRVVEDVFVKVGKFHFPTDFVVVDFEDDPRVPLILGRSFLRTGRALIDVYGEEITHRVNDKSVTFNLNQTMRYSSTYDDNSVNLVDVIDIACEEFVQDVLDFQYNPKSSNPTLVSDPSIYKSDFSKEPIVKSFSPTLTPFGESDFFLEEIEDFLNDDSIPTGIENFVYDPEGDILFLEKLLNEDPFQLHPMDLKLAKESKAKSSVEEPPELELKELPFHLKYAFLEDSNKLPVIIAKDLKDVEKEALINVLKSHKRAIS</sequence>
<feature type="region of interest" description="Disordered" evidence="1">
    <location>
        <begin position="497"/>
        <end position="520"/>
    </location>
</feature>
<proteinExistence type="predicted"/>
<keyword evidence="3" id="KW-0548">Nucleotidyltransferase</keyword>
<accession>A0A6L2JA12</accession>
<dbReference type="CDD" id="cd00303">
    <property type="entry name" value="retropepsin_like"/>
    <property type="match status" value="1"/>
</dbReference>
<evidence type="ECO:0000259" key="2">
    <source>
        <dbReference type="Pfam" id="PF03732"/>
    </source>
</evidence>
<protein>
    <submittedName>
        <fullName evidence="3">Reverse transcriptase domain-containing protein</fullName>
    </submittedName>
</protein>
<dbReference type="EMBL" id="BKCJ010000452">
    <property type="protein sequence ID" value="GEU33337.1"/>
    <property type="molecule type" value="Genomic_DNA"/>
</dbReference>
<evidence type="ECO:0000256" key="1">
    <source>
        <dbReference type="SAM" id="MobiDB-lite"/>
    </source>
</evidence>
<keyword evidence="3" id="KW-0695">RNA-directed DNA polymerase</keyword>
<dbReference type="InterPro" id="IPR021109">
    <property type="entry name" value="Peptidase_aspartic_dom_sf"/>
</dbReference>